<keyword evidence="3" id="KW-0012">Acyltransferase</keyword>
<evidence type="ECO:0000256" key="1">
    <source>
        <dbReference type="ARBA" id="ARBA00009861"/>
    </source>
</evidence>
<accession>A0A699IF84</accession>
<dbReference type="AlphaFoldDB" id="A0A699IF84"/>
<dbReference type="Pfam" id="PF02458">
    <property type="entry name" value="Transferase"/>
    <property type="match status" value="1"/>
</dbReference>
<name>A0A699IF84_TANCI</name>
<comment type="caution">
    <text evidence="4">The sequence shown here is derived from an EMBL/GenBank/DDBJ whole genome shotgun (WGS) entry which is preliminary data.</text>
</comment>
<reference evidence="4" key="1">
    <citation type="journal article" date="2019" name="Sci. Rep.">
        <title>Draft genome of Tanacetum cinerariifolium, the natural source of mosquito coil.</title>
        <authorList>
            <person name="Yamashiro T."/>
            <person name="Shiraishi A."/>
            <person name="Satake H."/>
            <person name="Nakayama K."/>
        </authorList>
    </citation>
    <scope>NUCLEOTIDE SEQUENCE</scope>
</reference>
<dbReference type="GO" id="GO:0016746">
    <property type="term" value="F:acyltransferase activity"/>
    <property type="evidence" value="ECO:0007669"/>
    <property type="project" value="UniProtKB-KW"/>
</dbReference>
<gene>
    <name evidence="4" type="ORF">Tci_502076</name>
</gene>
<protein>
    <submittedName>
        <fullName evidence="4">Pelargonidin 3-O-(6-caffeoylglucoside) 5-O-(6-O-malonylglucoside) 4'''-malonyltransferase-like</fullName>
    </submittedName>
</protein>
<sequence length="391" mass="43618">MEIPKVEIRSKKLIKPSIPTPTTLHHHKMGFKDEVVAAINVRLILFYSIVGDGQNSTSKLPNWKTLQATVFDCGGLALGVSVSHKVADAATLCIFLNDWAALTREDIIIDSVCPSFNSSVFLPPRGFMDYDRPLPRTLKRRFEKNYKNKRFSFSEKAISLIRAKTNSGRIYSRVQLVSAMIWKALIDVDQEKLGHARALVLHQPVNLRGKTAPPIPNDACGNLGGFIITQCSIAQKSMGFACLLDLLHDSIKKTVDDLGKLSSKSEEFQTFVFNSFVKSETCGELVSVFPFISWCKFPFYEVDFGLRRPVWIASSAGPASMVTLVDGQGGFGVDAYVNLEVEDMLNVCLTFLCLWSSEKNTEVILSCVTRVDYIISRTSYYVRELVCLKSS</sequence>
<comment type="similarity">
    <text evidence="1">Belongs to the plant acyltransferase family.</text>
</comment>
<dbReference type="PANTHER" id="PTHR31623">
    <property type="entry name" value="F21J9.9"/>
    <property type="match status" value="1"/>
</dbReference>
<keyword evidence="2 4" id="KW-0808">Transferase</keyword>
<evidence type="ECO:0000256" key="3">
    <source>
        <dbReference type="ARBA" id="ARBA00023315"/>
    </source>
</evidence>
<evidence type="ECO:0000256" key="2">
    <source>
        <dbReference type="ARBA" id="ARBA00022679"/>
    </source>
</evidence>
<evidence type="ECO:0000313" key="4">
    <source>
        <dbReference type="EMBL" id="GEZ30103.1"/>
    </source>
</evidence>
<dbReference type="InterPro" id="IPR023213">
    <property type="entry name" value="CAT-like_dom_sf"/>
</dbReference>
<proteinExistence type="inferred from homology"/>
<organism evidence="4">
    <name type="scientific">Tanacetum cinerariifolium</name>
    <name type="common">Dalmatian daisy</name>
    <name type="synonym">Chrysanthemum cinerariifolium</name>
    <dbReference type="NCBI Taxonomy" id="118510"/>
    <lineage>
        <taxon>Eukaryota</taxon>
        <taxon>Viridiplantae</taxon>
        <taxon>Streptophyta</taxon>
        <taxon>Embryophyta</taxon>
        <taxon>Tracheophyta</taxon>
        <taxon>Spermatophyta</taxon>
        <taxon>Magnoliopsida</taxon>
        <taxon>eudicotyledons</taxon>
        <taxon>Gunneridae</taxon>
        <taxon>Pentapetalae</taxon>
        <taxon>asterids</taxon>
        <taxon>campanulids</taxon>
        <taxon>Asterales</taxon>
        <taxon>Asteraceae</taxon>
        <taxon>Asteroideae</taxon>
        <taxon>Anthemideae</taxon>
        <taxon>Anthemidinae</taxon>
        <taxon>Tanacetum</taxon>
    </lineage>
</organism>
<dbReference type="PANTHER" id="PTHR31623:SF70">
    <property type="entry name" value="TRANSFERASE, CHLORAMPHENICOL ACETYLTRANSFERASE-LIKE DOMAIN PROTEIN"/>
    <property type="match status" value="1"/>
</dbReference>
<dbReference type="EMBL" id="BKCJ010262804">
    <property type="protein sequence ID" value="GEZ30103.1"/>
    <property type="molecule type" value="Genomic_DNA"/>
</dbReference>
<dbReference type="Gene3D" id="3.30.559.10">
    <property type="entry name" value="Chloramphenicol acetyltransferase-like domain"/>
    <property type="match status" value="3"/>
</dbReference>